<reference evidence="4 5" key="1">
    <citation type="submission" date="2024-09" db="EMBL/GenBank/DDBJ databases">
        <authorList>
            <person name="Sun Q."/>
            <person name="Mori K."/>
        </authorList>
    </citation>
    <scope>NUCLEOTIDE SEQUENCE [LARGE SCALE GENOMIC DNA]</scope>
    <source>
        <strain evidence="4 5">JCM 3331</strain>
    </source>
</reference>
<dbReference type="Proteomes" id="UP001589710">
    <property type="component" value="Unassembled WGS sequence"/>
</dbReference>
<dbReference type="SMART" id="SM00823">
    <property type="entry name" value="PKS_PP"/>
    <property type="match status" value="1"/>
</dbReference>
<comment type="caution">
    <text evidence="4">The sequence shown here is derived from an EMBL/GenBank/DDBJ whole genome shotgun (WGS) entry which is preliminary data.</text>
</comment>
<dbReference type="InterPro" id="IPR036736">
    <property type="entry name" value="ACP-like_sf"/>
</dbReference>
<dbReference type="InterPro" id="IPR020806">
    <property type="entry name" value="PKS_PP-bd"/>
</dbReference>
<name>A0ABV5R3L4_9ACTN</name>
<dbReference type="Pfam" id="PF00550">
    <property type="entry name" value="PP-binding"/>
    <property type="match status" value="1"/>
</dbReference>
<gene>
    <name evidence="4" type="ORF">ACFFTL_08910</name>
</gene>
<keyword evidence="2" id="KW-0597">Phosphoprotein</keyword>
<evidence type="ECO:0000256" key="2">
    <source>
        <dbReference type="ARBA" id="ARBA00022553"/>
    </source>
</evidence>
<dbReference type="EMBL" id="JBHMCG010000040">
    <property type="protein sequence ID" value="MFB9572438.1"/>
    <property type="molecule type" value="Genomic_DNA"/>
</dbReference>
<feature type="domain" description="Carrier" evidence="3">
    <location>
        <begin position="4"/>
        <end position="79"/>
    </location>
</feature>
<protein>
    <submittedName>
        <fullName evidence="4">Acyl carrier protein</fullName>
    </submittedName>
</protein>
<evidence type="ECO:0000259" key="3">
    <source>
        <dbReference type="PROSITE" id="PS50075"/>
    </source>
</evidence>
<organism evidence="4 5">
    <name type="scientific">Streptomyces yanii</name>
    <dbReference type="NCBI Taxonomy" id="78510"/>
    <lineage>
        <taxon>Bacteria</taxon>
        <taxon>Bacillati</taxon>
        <taxon>Actinomycetota</taxon>
        <taxon>Actinomycetes</taxon>
        <taxon>Kitasatosporales</taxon>
        <taxon>Streptomycetaceae</taxon>
        <taxon>Streptomyces</taxon>
    </lineage>
</organism>
<keyword evidence="1" id="KW-0596">Phosphopantetheine</keyword>
<dbReference type="InterPro" id="IPR009081">
    <property type="entry name" value="PP-bd_ACP"/>
</dbReference>
<dbReference type="Gene3D" id="1.10.1200.10">
    <property type="entry name" value="ACP-like"/>
    <property type="match status" value="1"/>
</dbReference>
<evidence type="ECO:0000313" key="5">
    <source>
        <dbReference type="Proteomes" id="UP001589710"/>
    </source>
</evidence>
<dbReference type="PROSITE" id="PS50075">
    <property type="entry name" value="CARRIER"/>
    <property type="match status" value="1"/>
</dbReference>
<accession>A0ABV5R3L4</accession>
<evidence type="ECO:0000256" key="1">
    <source>
        <dbReference type="ARBA" id="ARBA00022450"/>
    </source>
</evidence>
<sequence length="81" mass="9086">MTRDEMRSLVHEAITDILPSVAPERITDAAHLRDLGADSVDRVEIIISLQDRLGIDRPMAEFSDIPDIGALVGHLWKVRQQ</sequence>
<evidence type="ECO:0000313" key="4">
    <source>
        <dbReference type="EMBL" id="MFB9572438.1"/>
    </source>
</evidence>
<proteinExistence type="predicted"/>
<dbReference type="SUPFAM" id="SSF47336">
    <property type="entry name" value="ACP-like"/>
    <property type="match status" value="1"/>
</dbReference>
<dbReference type="RefSeq" id="WP_345519329.1">
    <property type="nucleotide sequence ID" value="NZ_BAAAXD010000053.1"/>
</dbReference>
<keyword evidence="5" id="KW-1185">Reference proteome</keyword>